<reference evidence="1" key="1">
    <citation type="submission" date="2022-04" db="EMBL/GenBank/DDBJ databases">
        <authorList>
            <person name="Seo M.-J."/>
        </authorList>
    </citation>
    <scope>NUCLEOTIDE SEQUENCE</scope>
    <source>
        <strain evidence="1">MBLB2552</strain>
    </source>
</reference>
<dbReference type="RefSeq" id="WP_248551031.1">
    <property type="nucleotide sequence ID" value="NZ_JALPRK010000004.1"/>
</dbReference>
<dbReference type="Proteomes" id="UP001139534">
    <property type="component" value="Unassembled WGS sequence"/>
</dbReference>
<dbReference type="EMBL" id="JALPRK010000004">
    <property type="protein sequence ID" value="MCK8486826.1"/>
    <property type="molecule type" value="Genomic_DNA"/>
</dbReference>
<accession>A0A9X1XXZ2</accession>
<evidence type="ECO:0000313" key="2">
    <source>
        <dbReference type="Proteomes" id="UP001139534"/>
    </source>
</evidence>
<gene>
    <name evidence="1" type="ORF">M0651_06510</name>
</gene>
<name>A0A9X1XXZ2_9BACL</name>
<keyword evidence="2" id="KW-1185">Reference proteome</keyword>
<proteinExistence type="predicted"/>
<protein>
    <submittedName>
        <fullName evidence="1">Uncharacterized protein</fullName>
    </submittedName>
</protein>
<evidence type="ECO:0000313" key="1">
    <source>
        <dbReference type="EMBL" id="MCK8486826.1"/>
    </source>
</evidence>
<dbReference type="AlphaFoldDB" id="A0A9X1XXZ2"/>
<sequence length="280" mass="31184">MSRLVFWDGGFGGAAEAAVATAITLGLRLPQRLLLVNEGPAESGIEEGLRHTVRQHGSTYGEEAIPEHGLDALLRLQASGRLTRSNFTDYTVPLLRGRLDLVCGTRLADTAWREAEQKGVAEVLAMADQVYDGLILYAQGQRLNEVLQNQREGDVFVAVQPHRLGILDERFAYMASGQGDHRKNLIVAISPFDLRSRWSLTNLKRRYPFSLPMVGLPHHTEFSDAWNDRNILTYFRQNPLLLKRGGERELLLKGYRKLGEMLMEFAASASPSVSPTEKGA</sequence>
<organism evidence="1 2">
    <name type="scientific">Paenibacillus mellifer</name>
    <dbReference type="NCBI Taxonomy" id="2937794"/>
    <lineage>
        <taxon>Bacteria</taxon>
        <taxon>Bacillati</taxon>
        <taxon>Bacillota</taxon>
        <taxon>Bacilli</taxon>
        <taxon>Bacillales</taxon>
        <taxon>Paenibacillaceae</taxon>
        <taxon>Paenibacillus</taxon>
    </lineage>
</organism>
<comment type="caution">
    <text evidence="1">The sequence shown here is derived from an EMBL/GenBank/DDBJ whole genome shotgun (WGS) entry which is preliminary data.</text>
</comment>